<reference evidence="6 8" key="1">
    <citation type="submission" date="2016-01" db="EMBL/GenBank/DDBJ databases">
        <title>Genome sequence of the acidophilic iron oxidising Ferrovum strain Z-31.</title>
        <authorList>
            <person name="Poehlein A."/>
            <person name="Ullrich S.R."/>
            <person name="Schloemann M."/>
            <person name="Muehling M."/>
            <person name="Daniel R."/>
        </authorList>
    </citation>
    <scope>NUCLEOTIDE SEQUENCE [LARGE SCALE GENOMIC DNA]</scope>
    <source>
        <strain evidence="6 8">Z-31</strain>
    </source>
</reference>
<dbReference type="GO" id="GO:0016787">
    <property type="term" value="F:hydrolase activity"/>
    <property type="evidence" value="ECO:0007669"/>
    <property type="project" value="UniProtKB-UniRule"/>
</dbReference>
<feature type="active site" description="Proton acceptor" evidence="4">
    <location>
        <position position="173"/>
    </location>
</feature>
<sequence length="282" mass="30803">MHFLKRFDAETTRVSAPAVPKKPRIGLVLGGGAARGWAHVGVIKALEDAGIHPDLVCGTSIGALVGAVYAAGELDRFKQWLVDMNLRNIFSLLDVSLKGGMIKGEKLIEYFRTHFVDRPIDQLALPYGAVATCLHSGMEVWLREGSAIEAMRASIAFPALFPPVWRDEKFLVDGGLVNPVPVSLARAMGAEFVIAVDLNTDLLQPWMRPEMTKPSLREILSNSINIMQLRISRGRLAGDPADVLITPKVGHVGFFDFHRGVEAIEVGYKSVASVLPALQMIR</sequence>
<dbReference type="InterPro" id="IPR002641">
    <property type="entry name" value="PNPLA_dom"/>
</dbReference>
<evidence type="ECO:0000313" key="7">
    <source>
        <dbReference type="EMBL" id="QWY76290.1"/>
    </source>
</evidence>
<feature type="short sequence motif" description="DGA/G" evidence="4">
    <location>
        <begin position="173"/>
        <end position="175"/>
    </location>
</feature>
<reference evidence="7" key="2">
    <citation type="submission" date="2021-02" db="EMBL/GenBank/DDBJ databases">
        <title>Comparative genomics of Ferrovum myxofaciens strains, predominant extremophile bacteria forming large biofilm stalactites in acid mine ecosystems.</title>
        <authorList>
            <person name="Burkartova K."/>
            <person name="Ridl J."/>
            <person name="Pajer P."/>
            <person name="Falteisek L."/>
        </authorList>
    </citation>
    <scope>NUCLEOTIDE SEQUENCE</scope>
    <source>
        <strain evidence="7">MI1III</strain>
    </source>
</reference>
<dbReference type="Proteomes" id="UP000075653">
    <property type="component" value="Unassembled WGS sequence"/>
</dbReference>
<dbReference type="PANTHER" id="PTHR14226">
    <property type="entry name" value="NEUROPATHY TARGET ESTERASE/SWISS CHEESE D.MELANOGASTER"/>
    <property type="match status" value="1"/>
</dbReference>
<dbReference type="RefSeq" id="WP_051862084.1">
    <property type="nucleotide sequence ID" value="NZ_CP053675.1"/>
</dbReference>
<proteinExistence type="predicted"/>
<dbReference type="Pfam" id="PF01734">
    <property type="entry name" value="Patatin"/>
    <property type="match status" value="1"/>
</dbReference>
<evidence type="ECO:0000256" key="4">
    <source>
        <dbReference type="PROSITE-ProRule" id="PRU01161"/>
    </source>
</evidence>
<accession>A0A149VY49</accession>
<dbReference type="PANTHER" id="PTHR14226:SF76">
    <property type="entry name" value="NTE FAMILY PROTEIN RSSA"/>
    <property type="match status" value="1"/>
</dbReference>
<keyword evidence="2 4" id="KW-0442">Lipid degradation</keyword>
<keyword evidence="3 4" id="KW-0443">Lipid metabolism</keyword>
<gene>
    <name evidence="6" type="primary">rssA</name>
    <name evidence="6" type="ORF">FEMY_13180</name>
    <name evidence="7" type="ORF">JZL65_07125</name>
</gene>
<keyword evidence="8" id="KW-1185">Reference proteome</keyword>
<evidence type="ECO:0000313" key="8">
    <source>
        <dbReference type="Proteomes" id="UP000075653"/>
    </source>
</evidence>
<dbReference type="Gene3D" id="3.40.1090.10">
    <property type="entry name" value="Cytosolic phospholipase A2 catalytic domain"/>
    <property type="match status" value="2"/>
</dbReference>
<dbReference type="EMBL" id="LRRD01000023">
    <property type="protein sequence ID" value="KXW58142.1"/>
    <property type="molecule type" value="Genomic_DNA"/>
</dbReference>
<dbReference type="SUPFAM" id="SSF52151">
    <property type="entry name" value="FabD/lysophospholipase-like"/>
    <property type="match status" value="1"/>
</dbReference>
<evidence type="ECO:0000256" key="3">
    <source>
        <dbReference type="ARBA" id="ARBA00023098"/>
    </source>
</evidence>
<accession>A0A8F3DZN1</accession>
<keyword evidence="1 4" id="KW-0378">Hydrolase</keyword>
<dbReference type="InterPro" id="IPR050301">
    <property type="entry name" value="NTE"/>
</dbReference>
<feature type="active site" description="Nucleophile" evidence="4">
    <location>
        <position position="60"/>
    </location>
</feature>
<evidence type="ECO:0000259" key="5">
    <source>
        <dbReference type="PROSITE" id="PS51635"/>
    </source>
</evidence>
<protein>
    <submittedName>
        <fullName evidence="6">NTE family protein RssA</fullName>
    </submittedName>
    <submittedName>
        <fullName evidence="7">Patatin-like phospholipase family protein</fullName>
    </submittedName>
</protein>
<dbReference type="PROSITE" id="PS51635">
    <property type="entry name" value="PNPLA"/>
    <property type="match status" value="1"/>
</dbReference>
<evidence type="ECO:0000256" key="2">
    <source>
        <dbReference type="ARBA" id="ARBA00022963"/>
    </source>
</evidence>
<dbReference type="GO" id="GO:0016042">
    <property type="term" value="P:lipid catabolic process"/>
    <property type="evidence" value="ECO:0007669"/>
    <property type="project" value="UniProtKB-UniRule"/>
</dbReference>
<evidence type="ECO:0000313" key="6">
    <source>
        <dbReference type="EMBL" id="KXW58142.1"/>
    </source>
</evidence>
<name>A0A8F3DZN1_9PROT</name>
<dbReference type="Proteomes" id="UP000683551">
    <property type="component" value="Chromosome"/>
</dbReference>
<comment type="caution">
    <text evidence="4">Lacks conserved residue(s) required for the propagation of feature annotation.</text>
</comment>
<organism evidence="6 8">
    <name type="scientific">Ferrovum myxofaciens</name>
    <dbReference type="NCBI Taxonomy" id="416213"/>
    <lineage>
        <taxon>Bacteria</taxon>
        <taxon>Pseudomonadati</taxon>
        <taxon>Pseudomonadota</taxon>
        <taxon>Betaproteobacteria</taxon>
        <taxon>Ferrovales</taxon>
        <taxon>Ferrovaceae</taxon>
        <taxon>Ferrovum</taxon>
    </lineage>
</organism>
<dbReference type="AlphaFoldDB" id="A0A8F3DZN1"/>
<feature type="short sequence motif" description="GXSXG" evidence="4">
    <location>
        <begin position="58"/>
        <end position="62"/>
    </location>
</feature>
<dbReference type="OrthoDB" id="5290098at2"/>
<evidence type="ECO:0000256" key="1">
    <source>
        <dbReference type="ARBA" id="ARBA00022801"/>
    </source>
</evidence>
<dbReference type="InterPro" id="IPR016035">
    <property type="entry name" value="Acyl_Trfase/lysoPLipase"/>
</dbReference>
<feature type="domain" description="PNPLA" evidence="5">
    <location>
        <begin position="27"/>
        <end position="186"/>
    </location>
</feature>
<dbReference type="EMBL" id="CP071137">
    <property type="protein sequence ID" value="QWY76290.1"/>
    <property type="molecule type" value="Genomic_DNA"/>
</dbReference>
<dbReference type="PATRIC" id="fig|1789004.3.peg.1338"/>